<feature type="domain" description="DUF8186" evidence="2">
    <location>
        <begin position="88"/>
        <end position="253"/>
    </location>
</feature>
<proteinExistence type="predicted"/>
<dbReference type="InterPro" id="IPR058910">
    <property type="entry name" value="DUF8186_M"/>
</dbReference>
<evidence type="ECO:0000313" key="6">
    <source>
        <dbReference type="Proteomes" id="UP001596296"/>
    </source>
</evidence>
<dbReference type="Pfam" id="PF26590">
    <property type="entry name" value="DUF8186_M"/>
    <property type="match status" value="1"/>
</dbReference>
<dbReference type="EMBL" id="JBHSXL010000002">
    <property type="protein sequence ID" value="MFC6891242.1"/>
    <property type="molecule type" value="Genomic_DNA"/>
</dbReference>
<sequence length="561" mass="61141">MSRSTLSIILASVVVATVLSGVVLAKPPGSGSERNGLTADEVSTLWSRDSDEDQDGGTSVAQLASGTDITFKQPPQTAATWSEHDFDDLEAGDIDLSVYPPSASREDGSYIKDAHATIFGVHPSTRGHLEERRAPLYIAPAGTLRGFVDYRIDVPRTRSWGDTLVYWTLLSHDIERVSVKLDGATVASVDGTHTPSIAYELDGSGPSTLTVDAEIRTRLRKTVVDTEGSLHEYEFSYHYETVHVSDSFDVEVYTLDPSVRAAHYPNGDSGAVITQTQPWHGVHFSGTAGHVRGVWRYYTARDTDWDTLVRSTASQHEEVPSDAHPVYVHAYPSAIGPRSEPVRDGPTIIDTWGIDRGSPNSIGPNITVDAVDGVYTDSTSIATRTASSDLDHIEIRGLVRGESTLVPRRAFDTDRELRQSDLSVTTLRHNATATTVQIELTEQSSGSPIALHETSRSGAGRGSDRSGYVAVGDRRVKTNESGMVVVTVEDPGIHTIRYHPGSWLTHDPAYVGETTTLRFHPLASVDGVVAFLIEVTWQLLPFVVMFYAGHRVLSQFGLHNR</sequence>
<dbReference type="Pfam" id="PF26589">
    <property type="entry name" value="DUF8186"/>
    <property type="match status" value="1"/>
</dbReference>
<dbReference type="RefSeq" id="WP_379739233.1">
    <property type="nucleotide sequence ID" value="NZ_JBHSVN010000002.1"/>
</dbReference>
<accession>A0ABD5UP65</accession>
<feature type="domain" description="DUF8186" evidence="4">
    <location>
        <begin position="417"/>
        <end position="516"/>
    </location>
</feature>
<feature type="region of interest" description="Disordered" evidence="1">
    <location>
        <begin position="443"/>
        <end position="467"/>
    </location>
</feature>
<reference evidence="5 6" key="1">
    <citation type="journal article" date="2019" name="Int. J. Syst. Evol. Microbiol.">
        <title>The Global Catalogue of Microorganisms (GCM) 10K type strain sequencing project: providing services to taxonomists for standard genome sequencing and annotation.</title>
        <authorList>
            <consortium name="The Broad Institute Genomics Platform"/>
            <consortium name="The Broad Institute Genome Sequencing Center for Infectious Disease"/>
            <person name="Wu L."/>
            <person name="Ma J."/>
        </authorList>
    </citation>
    <scope>NUCLEOTIDE SEQUENCE [LARGE SCALE GENOMIC DNA]</scope>
    <source>
        <strain evidence="5 6">SKJ47</strain>
    </source>
</reference>
<evidence type="ECO:0000313" key="5">
    <source>
        <dbReference type="EMBL" id="MFC6891242.1"/>
    </source>
</evidence>
<gene>
    <name evidence="5" type="ORF">ACFQE9_01145</name>
</gene>
<comment type="caution">
    <text evidence="5">The sequence shown here is derived from an EMBL/GenBank/DDBJ whole genome shotgun (WGS) entry which is preliminary data.</text>
</comment>
<dbReference type="Pfam" id="PF26591">
    <property type="entry name" value="DUF8186_C"/>
    <property type="match status" value="1"/>
</dbReference>
<evidence type="ECO:0000259" key="4">
    <source>
        <dbReference type="Pfam" id="PF26591"/>
    </source>
</evidence>
<name>A0ABD5UP65_9EURY</name>
<evidence type="ECO:0000259" key="3">
    <source>
        <dbReference type="Pfam" id="PF26590"/>
    </source>
</evidence>
<dbReference type="AlphaFoldDB" id="A0ABD5UP65"/>
<dbReference type="Proteomes" id="UP001596296">
    <property type="component" value="Unassembled WGS sequence"/>
</dbReference>
<feature type="domain" description="DUF8186" evidence="3">
    <location>
        <begin position="258"/>
        <end position="404"/>
    </location>
</feature>
<keyword evidence="6" id="KW-1185">Reference proteome</keyword>
<organism evidence="5 6">
    <name type="scientific">Halopenitus salinus</name>
    <dbReference type="NCBI Taxonomy" id="1198295"/>
    <lineage>
        <taxon>Archaea</taxon>
        <taxon>Methanobacteriati</taxon>
        <taxon>Methanobacteriota</taxon>
        <taxon>Stenosarchaea group</taxon>
        <taxon>Halobacteria</taxon>
        <taxon>Halobacteriales</taxon>
        <taxon>Haloferacaceae</taxon>
        <taxon>Halopenitus</taxon>
    </lineage>
</organism>
<evidence type="ECO:0000256" key="1">
    <source>
        <dbReference type="SAM" id="MobiDB-lite"/>
    </source>
</evidence>
<dbReference type="InterPro" id="IPR058911">
    <property type="entry name" value="DUF8186_C"/>
</dbReference>
<dbReference type="InterPro" id="IPR058499">
    <property type="entry name" value="DUF8186"/>
</dbReference>
<evidence type="ECO:0000259" key="2">
    <source>
        <dbReference type="Pfam" id="PF26589"/>
    </source>
</evidence>
<protein>
    <submittedName>
        <fullName evidence="5">Uncharacterized protein</fullName>
    </submittedName>
</protein>